<dbReference type="GO" id="GO:0032259">
    <property type="term" value="P:methylation"/>
    <property type="evidence" value="ECO:0007669"/>
    <property type="project" value="UniProtKB-KW"/>
</dbReference>
<dbReference type="Gene3D" id="1.10.287.1350">
    <property type="match status" value="1"/>
</dbReference>
<evidence type="ECO:0000259" key="5">
    <source>
        <dbReference type="Pfam" id="PF08100"/>
    </source>
</evidence>
<keyword evidence="7" id="KW-1185">Reference proteome</keyword>
<evidence type="ECO:0000313" key="6">
    <source>
        <dbReference type="EMBL" id="MBC2836636.1"/>
    </source>
</evidence>
<keyword evidence="1 6" id="KW-0489">Methyltransferase</keyword>
<dbReference type="SUPFAM" id="SSF53335">
    <property type="entry name" value="S-adenosyl-L-methionine-dependent methyltransferases"/>
    <property type="match status" value="1"/>
</dbReference>
<proteinExistence type="predicted"/>
<name>A0A842IAL5_9RHOB</name>
<dbReference type="Pfam" id="PF08100">
    <property type="entry name" value="Dimerisation"/>
    <property type="match status" value="1"/>
</dbReference>
<dbReference type="InterPro" id="IPR001077">
    <property type="entry name" value="COMT_C"/>
</dbReference>
<dbReference type="AlphaFoldDB" id="A0A842IAL5"/>
<feature type="domain" description="O-methyltransferase dimerisation" evidence="5">
    <location>
        <begin position="47"/>
        <end position="122"/>
    </location>
</feature>
<dbReference type="InterPro" id="IPR016461">
    <property type="entry name" value="COMT-like"/>
</dbReference>
<accession>A0A842IAL5</accession>
<dbReference type="Pfam" id="PF00891">
    <property type="entry name" value="Methyltransf_2"/>
    <property type="match status" value="1"/>
</dbReference>
<dbReference type="InterPro" id="IPR012967">
    <property type="entry name" value="COMT_dimerisation"/>
</dbReference>
<dbReference type="Gene3D" id="3.40.50.150">
    <property type="entry name" value="Vaccinia Virus protein VP39"/>
    <property type="match status" value="1"/>
</dbReference>
<gene>
    <name evidence="6" type="ORF">H7F16_14040</name>
</gene>
<dbReference type="SUPFAM" id="SSF46785">
    <property type="entry name" value="Winged helix' DNA-binding domain"/>
    <property type="match status" value="1"/>
</dbReference>
<evidence type="ECO:0000256" key="3">
    <source>
        <dbReference type="ARBA" id="ARBA00022691"/>
    </source>
</evidence>
<sequence>MLKASGKVASGLGWAARLGLSPRFHAVCSRIPGLKHIARAEGRALFDVVSGFVQSQALLALVELRLLHRLTDGPLPTGDLAAFARVPAERMAVLMQAGAGLRLVRRRAGLWHLTTRGAAFLTVPGLEAMVRHHPVLYRDLSDPVAFFRGETKPELAGFWPYVFGAGGAGDPALAARYSVLMADSQGLVAEDTLRLVDFRGVTRLMDVGGGTGAFLAAVGAAHPALALTLFDLPAVVPGATARFAAAGLGGRTRIVPGSFRDEALPAGADMISLVRVLYDHGDETVTGLLRAAYDALPPGGRLVVSEPMSGGDRPDPATDVYFSIYTLAMQTGRTRSGREIGAMLSAAGFENIEVLPGFRPFVTSAVTGRRPN</sequence>
<keyword evidence="3" id="KW-0949">S-adenosyl-L-methionine</keyword>
<evidence type="ECO:0000259" key="4">
    <source>
        <dbReference type="Pfam" id="PF00891"/>
    </source>
</evidence>
<dbReference type="GO" id="GO:0046983">
    <property type="term" value="F:protein dimerization activity"/>
    <property type="evidence" value="ECO:0007669"/>
    <property type="project" value="InterPro"/>
</dbReference>
<keyword evidence="2 6" id="KW-0808">Transferase</keyword>
<dbReference type="RefSeq" id="WP_185798255.1">
    <property type="nucleotide sequence ID" value="NZ_JACLQD010000004.1"/>
</dbReference>
<reference evidence="6 7" key="1">
    <citation type="journal article" date="2017" name="Int. J. Syst. Evol. Microbiol.">
        <title>Gemmobacter straminiformis sp. nov., isolated from an artificial fountain.</title>
        <authorList>
            <person name="Kang J.Y."/>
            <person name="Kim M.J."/>
            <person name="Chun J."/>
            <person name="Son K.P."/>
            <person name="Jahng K.Y."/>
        </authorList>
    </citation>
    <scope>NUCLEOTIDE SEQUENCE [LARGE SCALE GENOMIC DNA]</scope>
    <source>
        <strain evidence="6 7">CAM-8</strain>
    </source>
</reference>
<dbReference type="CDD" id="cd02440">
    <property type="entry name" value="AdoMet_MTases"/>
    <property type="match status" value="1"/>
</dbReference>
<dbReference type="Gene3D" id="1.10.10.10">
    <property type="entry name" value="Winged helix-like DNA-binding domain superfamily/Winged helix DNA-binding domain"/>
    <property type="match status" value="1"/>
</dbReference>
<feature type="domain" description="O-methyltransferase C-terminal" evidence="4">
    <location>
        <begin position="137"/>
        <end position="350"/>
    </location>
</feature>
<dbReference type="PROSITE" id="PS51683">
    <property type="entry name" value="SAM_OMT_II"/>
    <property type="match status" value="1"/>
</dbReference>
<dbReference type="EMBL" id="JACLQD010000004">
    <property type="protein sequence ID" value="MBC2836636.1"/>
    <property type="molecule type" value="Genomic_DNA"/>
</dbReference>
<dbReference type="PANTHER" id="PTHR43712:SF2">
    <property type="entry name" value="O-METHYLTRANSFERASE CICE"/>
    <property type="match status" value="1"/>
</dbReference>
<comment type="caution">
    <text evidence="6">The sequence shown here is derived from an EMBL/GenBank/DDBJ whole genome shotgun (WGS) entry which is preliminary data.</text>
</comment>
<evidence type="ECO:0000313" key="7">
    <source>
        <dbReference type="Proteomes" id="UP000555411"/>
    </source>
</evidence>
<dbReference type="PANTHER" id="PTHR43712">
    <property type="entry name" value="PUTATIVE (AFU_ORTHOLOGUE AFUA_4G14580)-RELATED"/>
    <property type="match status" value="1"/>
</dbReference>
<dbReference type="InterPro" id="IPR036390">
    <property type="entry name" value="WH_DNA-bd_sf"/>
</dbReference>
<organism evidence="6 7">
    <name type="scientific">Paragemmobacter straminiformis</name>
    <dbReference type="NCBI Taxonomy" id="2045119"/>
    <lineage>
        <taxon>Bacteria</taxon>
        <taxon>Pseudomonadati</taxon>
        <taxon>Pseudomonadota</taxon>
        <taxon>Alphaproteobacteria</taxon>
        <taxon>Rhodobacterales</taxon>
        <taxon>Paracoccaceae</taxon>
        <taxon>Paragemmobacter</taxon>
    </lineage>
</organism>
<protein>
    <submittedName>
        <fullName evidence="6">Methyltransferase domain-containing protein</fullName>
    </submittedName>
</protein>
<dbReference type="InterPro" id="IPR036388">
    <property type="entry name" value="WH-like_DNA-bd_sf"/>
</dbReference>
<dbReference type="GO" id="GO:0008171">
    <property type="term" value="F:O-methyltransferase activity"/>
    <property type="evidence" value="ECO:0007669"/>
    <property type="project" value="InterPro"/>
</dbReference>
<dbReference type="InterPro" id="IPR029063">
    <property type="entry name" value="SAM-dependent_MTases_sf"/>
</dbReference>
<evidence type="ECO:0000256" key="1">
    <source>
        <dbReference type="ARBA" id="ARBA00022603"/>
    </source>
</evidence>
<dbReference type="Proteomes" id="UP000555411">
    <property type="component" value="Unassembled WGS sequence"/>
</dbReference>
<evidence type="ECO:0000256" key="2">
    <source>
        <dbReference type="ARBA" id="ARBA00022679"/>
    </source>
</evidence>